<dbReference type="EMBL" id="QGMH01000141">
    <property type="protein sequence ID" value="TVY24200.1"/>
    <property type="molecule type" value="Genomic_DNA"/>
</dbReference>
<name>A0A8H8QXZ9_9HELO</name>
<dbReference type="OrthoDB" id="3556830at2759"/>
<comment type="caution">
    <text evidence="2">The sequence shown here is derived from an EMBL/GenBank/DDBJ whole genome shotgun (WGS) entry which is preliminary data.</text>
</comment>
<keyword evidence="3" id="KW-1185">Reference proteome</keyword>
<accession>A0A8H8QXZ9</accession>
<dbReference type="RefSeq" id="XP_031002988.1">
    <property type="nucleotide sequence ID" value="XM_031151884.1"/>
</dbReference>
<dbReference type="AlphaFoldDB" id="A0A8H8QXZ9"/>
<evidence type="ECO:0000313" key="2">
    <source>
        <dbReference type="EMBL" id="TVY24200.1"/>
    </source>
</evidence>
<dbReference type="GeneID" id="41987149"/>
<dbReference type="Pfam" id="PF12273">
    <property type="entry name" value="RCR"/>
    <property type="match status" value="1"/>
</dbReference>
<reference evidence="2 3" key="1">
    <citation type="submission" date="2018-05" db="EMBL/GenBank/DDBJ databases">
        <title>Genome sequencing and assembly of the regulated plant pathogen Lachnellula willkommii and related sister species for the development of diagnostic species identification markers.</title>
        <authorList>
            <person name="Giroux E."/>
            <person name="Bilodeau G."/>
        </authorList>
    </citation>
    <scope>NUCLEOTIDE SEQUENCE [LARGE SCALE GENOMIC DNA]</scope>
    <source>
        <strain evidence="2 3">CBS 185.66</strain>
    </source>
</reference>
<dbReference type="PANTHER" id="PTHR28187:SF1">
    <property type="entry name" value="PROTEIN RCR1-RELATED"/>
    <property type="match status" value="1"/>
</dbReference>
<proteinExistence type="predicted"/>
<dbReference type="Proteomes" id="UP000431533">
    <property type="component" value="Unassembled WGS sequence"/>
</dbReference>
<keyword evidence="1" id="KW-0472">Membrane</keyword>
<evidence type="ECO:0000256" key="1">
    <source>
        <dbReference type="SAM" id="Phobius"/>
    </source>
</evidence>
<dbReference type="GO" id="GO:0016192">
    <property type="term" value="P:vesicle-mediated transport"/>
    <property type="evidence" value="ECO:0007669"/>
    <property type="project" value="TreeGrafter"/>
</dbReference>
<feature type="transmembrane region" description="Helical" evidence="1">
    <location>
        <begin position="46"/>
        <end position="66"/>
    </location>
</feature>
<organism evidence="2 3">
    <name type="scientific">Lachnellula hyalina</name>
    <dbReference type="NCBI Taxonomy" id="1316788"/>
    <lineage>
        <taxon>Eukaryota</taxon>
        <taxon>Fungi</taxon>
        <taxon>Dikarya</taxon>
        <taxon>Ascomycota</taxon>
        <taxon>Pezizomycotina</taxon>
        <taxon>Leotiomycetes</taxon>
        <taxon>Helotiales</taxon>
        <taxon>Lachnaceae</taxon>
        <taxon>Lachnellula</taxon>
    </lineage>
</organism>
<keyword evidence="1" id="KW-1133">Transmembrane helix</keyword>
<protein>
    <submittedName>
        <fullName evidence="2">Protein RCR2</fullName>
    </submittedName>
</protein>
<sequence>MAPTIEHSLVSRYKRIMLTPRTSCDYYDDGDGNCDSYSSWNSWGRWVALVVIVLAFVFIALTFSCFNNRRRRRMGAPPMYGTAWMPAPKYNQQQNGYYGGPAPPYSAHPVANQATGTTFNSNDGYYGHHGQGNGGIELQQPQNVYTHPQREVYEAPMGPPPGKGDGIIH</sequence>
<dbReference type="PANTHER" id="PTHR28187">
    <property type="entry name" value="PROTEIN RCR1-RELATED"/>
    <property type="match status" value="1"/>
</dbReference>
<evidence type="ECO:0000313" key="3">
    <source>
        <dbReference type="Proteomes" id="UP000431533"/>
    </source>
</evidence>
<dbReference type="InterPro" id="IPR020999">
    <property type="entry name" value="Chitin_synth_reg_RCR"/>
</dbReference>
<keyword evidence="1" id="KW-0812">Transmembrane</keyword>
<gene>
    <name evidence="2" type="primary">RCR2</name>
    <name evidence="2" type="ORF">LHYA1_G006951</name>
</gene>